<reference evidence="4 5" key="1">
    <citation type="submission" date="2016-05" db="EMBL/GenBank/DDBJ databases">
        <authorList>
            <person name="Naeem Raeece"/>
        </authorList>
    </citation>
    <scope>NUCLEOTIDE SEQUENCE [LARGE SCALE GENOMIC DNA]</scope>
</reference>
<dbReference type="Proteomes" id="UP000078560">
    <property type="component" value="Unassembled WGS sequence"/>
</dbReference>
<feature type="transmembrane region" description="Helical" evidence="1">
    <location>
        <begin position="220"/>
        <end position="241"/>
    </location>
</feature>
<dbReference type="EMBL" id="FLQU01001464">
    <property type="protein sequence ID" value="SBS93104.1"/>
    <property type="molecule type" value="Genomic_DNA"/>
</dbReference>
<proteinExistence type="predicted"/>
<dbReference type="EMBL" id="FLQV01003245">
    <property type="protein sequence ID" value="SBT02274.1"/>
    <property type="molecule type" value="Genomic_DNA"/>
</dbReference>
<protein>
    <submittedName>
        <fullName evidence="2">PIR Superfamily Protein</fullName>
    </submittedName>
</protein>
<dbReference type="InterPro" id="IPR008780">
    <property type="entry name" value="Plasmodium_Vir"/>
</dbReference>
<evidence type="ECO:0000313" key="2">
    <source>
        <dbReference type="EMBL" id="SBS93104.1"/>
    </source>
</evidence>
<dbReference type="Pfam" id="PF05795">
    <property type="entry name" value="Plasmodium_Vir"/>
    <property type="match status" value="1"/>
</dbReference>
<gene>
    <name evidence="3" type="ORF">POVCU1_075010</name>
    <name evidence="2" type="ORF">POVCU2_0079040</name>
</gene>
<dbReference type="AlphaFoldDB" id="A0A1A8WLN1"/>
<organism evidence="2 5">
    <name type="scientific">Plasmodium ovale curtisi</name>
    <dbReference type="NCBI Taxonomy" id="864141"/>
    <lineage>
        <taxon>Eukaryota</taxon>
        <taxon>Sar</taxon>
        <taxon>Alveolata</taxon>
        <taxon>Apicomplexa</taxon>
        <taxon>Aconoidasida</taxon>
        <taxon>Haemosporida</taxon>
        <taxon>Plasmodiidae</taxon>
        <taxon>Plasmodium</taxon>
        <taxon>Plasmodium (Plasmodium)</taxon>
    </lineage>
</organism>
<reference evidence="2" key="2">
    <citation type="submission" date="2016-05" db="EMBL/GenBank/DDBJ databases">
        <authorList>
            <person name="Lavstsen T."/>
            <person name="Jespersen J.S."/>
        </authorList>
    </citation>
    <scope>NUCLEOTIDE SEQUENCE [LARGE SCALE GENOMIC DNA]</scope>
</reference>
<evidence type="ECO:0000313" key="5">
    <source>
        <dbReference type="Proteomes" id="UP000078560"/>
    </source>
</evidence>
<keyword evidence="1" id="KW-0472">Membrane</keyword>
<evidence type="ECO:0000313" key="3">
    <source>
        <dbReference type="EMBL" id="SBT02274.1"/>
    </source>
</evidence>
<name>A0A1A8WLN1_PLAOA</name>
<evidence type="ECO:0000256" key="1">
    <source>
        <dbReference type="SAM" id="Phobius"/>
    </source>
</evidence>
<keyword evidence="1" id="KW-0812">Transmembrane</keyword>
<sequence length="294" mass="34585">MSQRINTAYNVASEYSKYKKLLDQKKEQETVTYISECNGFVSQHINDAGQEATKICHAVTLFLNFLTQENVSYKDEGCKYMFYWLHVDILKNKIPISNTLSLYRALYKIYTDEEENYDLNDYINQVNEHTSDKLVKLTGIYDLFKKYECDVMKLSLNTKCTSECVNLFPNYVEECRKGYDKEFCKELKNFREQYNYFISKVRQCEGEQYLLPPVENFDSVGMIIIPFSLILVTSFILPFLYKFTALGPFIRRVIGKNKNTWDNINEETGQLLYTDEMGNNNLKKNNYNIAYNLS</sequence>
<keyword evidence="1" id="KW-1133">Transmembrane helix</keyword>
<evidence type="ECO:0000313" key="4">
    <source>
        <dbReference type="Proteomes" id="UP000078546"/>
    </source>
</evidence>
<dbReference type="Proteomes" id="UP000078546">
    <property type="component" value="Unassembled WGS sequence"/>
</dbReference>
<accession>A0A1A8WLN1</accession>